<dbReference type="RefSeq" id="WP_276233514.1">
    <property type="nucleotide sequence ID" value="NZ_CP119802.1"/>
</dbReference>
<dbReference type="PROSITE" id="PS51318">
    <property type="entry name" value="TAT"/>
    <property type="match status" value="1"/>
</dbReference>
<feature type="compositionally biased region" description="Acidic residues" evidence="1">
    <location>
        <begin position="33"/>
        <end position="43"/>
    </location>
</feature>
<dbReference type="SUPFAM" id="SSF53850">
    <property type="entry name" value="Periplasmic binding protein-like II"/>
    <property type="match status" value="1"/>
</dbReference>
<accession>A0ABD5ZPP7</accession>
<name>A0ABD5ZPP7_9EURY</name>
<dbReference type="Gene3D" id="3.40.190.10">
    <property type="entry name" value="Periplasmic binding protein-like II"/>
    <property type="match status" value="2"/>
</dbReference>
<reference evidence="2 3" key="1">
    <citation type="journal article" date="2019" name="Int. J. Syst. Evol. Microbiol.">
        <title>The Global Catalogue of Microorganisms (GCM) 10K type strain sequencing project: providing services to taxonomists for standard genome sequencing and annotation.</title>
        <authorList>
            <consortium name="The Broad Institute Genomics Platform"/>
            <consortium name="The Broad Institute Genome Sequencing Center for Infectious Disease"/>
            <person name="Wu L."/>
            <person name="Ma J."/>
        </authorList>
    </citation>
    <scope>NUCLEOTIDE SEQUENCE [LARGE SCALE GENOMIC DNA]</scope>
    <source>
        <strain evidence="2 3">DT85</strain>
    </source>
</reference>
<sequence length="333" mass="34973">MTKRRNFLKTAGAVGAAGLIAGCSGNTNNGSDGDGEGDGEGDATETATSTPVPFGDGRATFYMSPSEPQQLMEAQYAPVQEMLESDLDVNSATLQYAAGYSAVLQSLGGGTGDIAETGPFAAALGVANDRCDIILQRFGYGSWTYASVIVTQEGSDIESLSDLEGERVAFADRLSASGALYPLYMLKQAGLSIGDLPTDTGDADFTPQFSSHAEAFAALERGQVAAAGVGQFITLNDNRELIDGFRYVETTEDIPRAPIVVSPELSDEEQTAVKEAFLDAGDELYLGEDGEADTEDDLWFSDVREADNETYQPVVDVANDLGVSAELLDSGGS</sequence>
<dbReference type="Pfam" id="PF12974">
    <property type="entry name" value="Phosphonate-bd"/>
    <property type="match status" value="1"/>
</dbReference>
<organism evidence="2 3">
    <name type="scientific">Halosegnis marinus</name>
    <dbReference type="NCBI Taxonomy" id="3034023"/>
    <lineage>
        <taxon>Archaea</taxon>
        <taxon>Methanobacteriati</taxon>
        <taxon>Methanobacteriota</taxon>
        <taxon>Stenosarchaea group</taxon>
        <taxon>Halobacteria</taxon>
        <taxon>Halobacteriales</taxon>
        <taxon>Natronomonadaceae</taxon>
        <taxon>Halosegnis</taxon>
    </lineage>
</organism>
<dbReference type="PROSITE" id="PS51257">
    <property type="entry name" value="PROKAR_LIPOPROTEIN"/>
    <property type="match status" value="1"/>
</dbReference>
<feature type="region of interest" description="Disordered" evidence="1">
    <location>
        <begin position="23"/>
        <end position="57"/>
    </location>
</feature>
<comment type="caution">
    <text evidence="2">The sequence shown here is derived from an EMBL/GenBank/DDBJ whole genome shotgun (WGS) entry which is preliminary data.</text>
</comment>
<proteinExistence type="predicted"/>
<protein>
    <submittedName>
        <fullName evidence="2">PhnD/SsuA/transferrin family substrate-binding protein</fullName>
    </submittedName>
</protein>
<dbReference type="CDD" id="cd01071">
    <property type="entry name" value="PBP2_PhnD_like"/>
    <property type="match status" value="1"/>
</dbReference>
<keyword evidence="3" id="KW-1185">Reference proteome</keyword>
<evidence type="ECO:0000256" key="1">
    <source>
        <dbReference type="SAM" id="MobiDB-lite"/>
    </source>
</evidence>
<evidence type="ECO:0000313" key="3">
    <source>
        <dbReference type="Proteomes" id="UP001596398"/>
    </source>
</evidence>
<dbReference type="Proteomes" id="UP001596398">
    <property type="component" value="Unassembled WGS sequence"/>
</dbReference>
<dbReference type="PANTHER" id="PTHR35841:SF1">
    <property type="entry name" value="PHOSPHONATES-BINDING PERIPLASMIC PROTEIN"/>
    <property type="match status" value="1"/>
</dbReference>
<dbReference type="InterPro" id="IPR019546">
    <property type="entry name" value="TAT_signal_bac_arc"/>
</dbReference>
<dbReference type="NCBIfam" id="TIGR01409">
    <property type="entry name" value="TAT_signal_seq"/>
    <property type="match status" value="1"/>
</dbReference>
<dbReference type="InterPro" id="IPR006311">
    <property type="entry name" value="TAT_signal"/>
</dbReference>
<evidence type="ECO:0000313" key="2">
    <source>
        <dbReference type="EMBL" id="MFC7235386.1"/>
    </source>
</evidence>
<gene>
    <name evidence="2" type="ORF">ACFQJ4_08685</name>
</gene>
<dbReference type="GeneID" id="79267079"/>
<dbReference type="EMBL" id="JBHTAP010000001">
    <property type="protein sequence ID" value="MFC7235386.1"/>
    <property type="molecule type" value="Genomic_DNA"/>
</dbReference>
<dbReference type="Pfam" id="PF10518">
    <property type="entry name" value="TAT_signal"/>
    <property type="match status" value="1"/>
</dbReference>
<dbReference type="AlphaFoldDB" id="A0ABD5ZPP7"/>
<dbReference type="PANTHER" id="PTHR35841">
    <property type="entry name" value="PHOSPHONATES-BINDING PERIPLASMIC PROTEIN"/>
    <property type="match status" value="1"/>
</dbReference>